<name>A0A9W8YQH4_9PEZI</name>
<dbReference type="Proteomes" id="UP001140453">
    <property type="component" value="Unassembled WGS sequence"/>
</dbReference>
<keyword evidence="2 3" id="KW-0378">Hydrolase</keyword>
<dbReference type="GO" id="GO:0052689">
    <property type="term" value="F:carboxylic ester hydrolase activity"/>
    <property type="evidence" value="ECO:0007669"/>
    <property type="project" value="TreeGrafter"/>
</dbReference>
<evidence type="ECO:0000256" key="2">
    <source>
        <dbReference type="ARBA" id="ARBA00022801"/>
    </source>
</evidence>
<evidence type="ECO:0000259" key="4">
    <source>
        <dbReference type="Pfam" id="PF00135"/>
    </source>
</evidence>
<keyword evidence="6" id="KW-1185">Reference proteome</keyword>
<evidence type="ECO:0000256" key="3">
    <source>
        <dbReference type="RuleBase" id="RU361235"/>
    </source>
</evidence>
<dbReference type="Pfam" id="PF00135">
    <property type="entry name" value="COesterase"/>
    <property type="match status" value="1"/>
</dbReference>
<feature type="domain" description="Carboxylesterase type B" evidence="4">
    <location>
        <begin position="36"/>
        <end position="375"/>
    </location>
</feature>
<accession>A0A9W8YQH4</accession>
<keyword evidence="3" id="KW-0732">Signal</keyword>
<dbReference type="InterPro" id="IPR002018">
    <property type="entry name" value="CarbesteraseB"/>
</dbReference>
<protein>
    <recommendedName>
        <fullName evidence="3">Carboxylic ester hydrolase</fullName>
        <ecNumber evidence="3">3.1.1.-</ecNumber>
    </recommendedName>
</protein>
<evidence type="ECO:0000256" key="1">
    <source>
        <dbReference type="ARBA" id="ARBA00005964"/>
    </source>
</evidence>
<dbReference type="Gene3D" id="3.40.50.1820">
    <property type="entry name" value="alpha/beta hydrolase"/>
    <property type="match status" value="2"/>
</dbReference>
<feature type="signal peptide" evidence="3">
    <location>
        <begin position="1"/>
        <end position="20"/>
    </location>
</feature>
<proteinExistence type="inferred from homology"/>
<dbReference type="InterPro" id="IPR019826">
    <property type="entry name" value="Carboxylesterase_B_AS"/>
</dbReference>
<dbReference type="EC" id="3.1.1.-" evidence="3"/>
<dbReference type="PANTHER" id="PTHR43918:SF4">
    <property type="entry name" value="CARBOXYLIC ESTER HYDROLASE"/>
    <property type="match status" value="1"/>
</dbReference>
<evidence type="ECO:0000313" key="5">
    <source>
        <dbReference type="EMBL" id="KAJ4388075.1"/>
    </source>
</evidence>
<organism evidence="5 6">
    <name type="scientific">Gnomoniopsis smithogilvyi</name>
    <dbReference type="NCBI Taxonomy" id="1191159"/>
    <lineage>
        <taxon>Eukaryota</taxon>
        <taxon>Fungi</taxon>
        <taxon>Dikarya</taxon>
        <taxon>Ascomycota</taxon>
        <taxon>Pezizomycotina</taxon>
        <taxon>Sordariomycetes</taxon>
        <taxon>Sordariomycetidae</taxon>
        <taxon>Diaporthales</taxon>
        <taxon>Gnomoniaceae</taxon>
        <taxon>Gnomoniopsis</taxon>
    </lineage>
</organism>
<dbReference type="InterPro" id="IPR050654">
    <property type="entry name" value="AChE-related_enzymes"/>
</dbReference>
<feature type="chain" id="PRO_5041013730" description="Carboxylic ester hydrolase" evidence="3">
    <location>
        <begin position="21"/>
        <end position="512"/>
    </location>
</feature>
<dbReference type="EMBL" id="JAPEVB010000005">
    <property type="protein sequence ID" value="KAJ4388075.1"/>
    <property type="molecule type" value="Genomic_DNA"/>
</dbReference>
<comment type="caution">
    <text evidence="5">The sequence shown here is derived from an EMBL/GenBank/DDBJ whole genome shotgun (WGS) entry which is preliminary data.</text>
</comment>
<reference evidence="5" key="1">
    <citation type="submission" date="2022-10" db="EMBL/GenBank/DDBJ databases">
        <title>Tapping the CABI collections for fungal endophytes: first genome assemblies for Collariella, Neodidymelliopsis, Ascochyta clinopodiicola, Didymella pomorum, Didymosphaeria variabile, Neocosmospora piperis and Neocucurbitaria cava.</title>
        <authorList>
            <person name="Hill R."/>
        </authorList>
    </citation>
    <scope>NUCLEOTIDE SEQUENCE</scope>
    <source>
        <strain evidence="5">IMI 355082</strain>
    </source>
</reference>
<sequence>MVLPTSAAVLTALLSTGAAAAAAAAAPTVHLANNLTIHGRPSPLTSSVNEFLGIPYAAPPLGPLRWAPPQQYVSATAATTVNATAMPPSCWQYISTHPGILRTDAPEFMIGDAGMSEDCLTMSVWAPAGAQDEGATPLPVLIWFYGGGFATGGTDVPYQIPIRWVERSQEHIVVVFNYRLNIFGFPTAAGLPSNSQNLGLLDQRFAVEWLRTHIGAFGGDADRMVIWGQSAGATAVDFYQYAYPDNPLVTGLIQDSGTAHLDILKNSAVGDYSSFSLVAANVGCANATSAAAELECMRGVPAEKLEAFVAAYEDGADDPALTFTPLVDGVLVFENYTERAAAGNMSKLPAIIGNVANEGMFLTTYNTTNPDFATALEYSYEYFWCPTAVTTLERLANNRTTHRWFYSGNFTNISPKYWDGPYHESELPLLFGTHMDFRGNSTQFEYELSYVMQDAYTAFVKDPEHGLDAIGWPAYQGLGGEVMQWGDMSNMTLAHLTTLTNIEEGCRSRGLL</sequence>
<dbReference type="PROSITE" id="PS00122">
    <property type="entry name" value="CARBOXYLESTERASE_B_1"/>
    <property type="match status" value="1"/>
</dbReference>
<dbReference type="SUPFAM" id="SSF53474">
    <property type="entry name" value="alpha/beta-Hydrolases"/>
    <property type="match status" value="1"/>
</dbReference>
<dbReference type="InterPro" id="IPR029058">
    <property type="entry name" value="AB_hydrolase_fold"/>
</dbReference>
<comment type="similarity">
    <text evidence="1 3">Belongs to the type-B carboxylesterase/lipase family.</text>
</comment>
<evidence type="ECO:0000313" key="6">
    <source>
        <dbReference type="Proteomes" id="UP001140453"/>
    </source>
</evidence>
<gene>
    <name evidence="5" type="ORF">N0V93_008680</name>
</gene>
<dbReference type="OrthoDB" id="408631at2759"/>
<dbReference type="AlphaFoldDB" id="A0A9W8YQH4"/>
<dbReference type="PANTHER" id="PTHR43918">
    <property type="entry name" value="ACETYLCHOLINESTERASE"/>
    <property type="match status" value="1"/>
</dbReference>